<evidence type="ECO:0000313" key="1">
    <source>
        <dbReference type="EMBL" id="GBP57953.1"/>
    </source>
</evidence>
<organism evidence="1 2">
    <name type="scientific">Eumeta variegata</name>
    <name type="common">Bagworm moth</name>
    <name type="synonym">Eumeta japonica</name>
    <dbReference type="NCBI Taxonomy" id="151549"/>
    <lineage>
        <taxon>Eukaryota</taxon>
        <taxon>Metazoa</taxon>
        <taxon>Ecdysozoa</taxon>
        <taxon>Arthropoda</taxon>
        <taxon>Hexapoda</taxon>
        <taxon>Insecta</taxon>
        <taxon>Pterygota</taxon>
        <taxon>Neoptera</taxon>
        <taxon>Endopterygota</taxon>
        <taxon>Lepidoptera</taxon>
        <taxon>Glossata</taxon>
        <taxon>Ditrysia</taxon>
        <taxon>Tineoidea</taxon>
        <taxon>Psychidae</taxon>
        <taxon>Oiketicinae</taxon>
        <taxon>Eumeta</taxon>
    </lineage>
</organism>
<dbReference type="Proteomes" id="UP000299102">
    <property type="component" value="Unassembled WGS sequence"/>
</dbReference>
<accession>A0A4C1X491</accession>
<comment type="caution">
    <text evidence="1">The sequence shown here is derived from an EMBL/GenBank/DDBJ whole genome shotgun (WGS) entry which is preliminary data.</text>
</comment>
<evidence type="ECO:0000313" key="2">
    <source>
        <dbReference type="Proteomes" id="UP000299102"/>
    </source>
</evidence>
<gene>
    <name evidence="1" type="ORF">EVAR_82590_1</name>
</gene>
<dbReference type="AlphaFoldDB" id="A0A4C1X491"/>
<keyword evidence="2" id="KW-1185">Reference proteome</keyword>
<reference evidence="1 2" key="1">
    <citation type="journal article" date="2019" name="Commun. Biol.">
        <title>The bagworm genome reveals a unique fibroin gene that provides high tensile strength.</title>
        <authorList>
            <person name="Kono N."/>
            <person name="Nakamura H."/>
            <person name="Ohtoshi R."/>
            <person name="Tomita M."/>
            <person name="Numata K."/>
            <person name="Arakawa K."/>
        </authorList>
    </citation>
    <scope>NUCLEOTIDE SEQUENCE [LARGE SCALE GENOMIC DNA]</scope>
</reference>
<dbReference type="EMBL" id="BGZK01000724">
    <property type="protein sequence ID" value="GBP57953.1"/>
    <property type="molecule type" value="Genomic_DNA"/>
</dbReference>
<protein>
    <submittedName>
        <fullName evidence="1">Uncharacterized protein</fullName>
    </submittedName>
</protein>
<name>A0A4C1X491_EUMVA</name>
<proteinExistence type="predicted"/>
<sequence length="87" mass="9744">MEPMATEHGGQMHYISPTPISTTTTCLGRMMGFNYVFKMRNIDDILQRVVSIAILAVVHDVSLNFFDCFSSAHDELTARDALYPFVG</sequence>